<sequence length="130" mass="14438">MPSSSEEWKKIAIDYNKIWNFPQCVGSMDGKHVVIEAPILSGSDFYNYKGTFSIVLFAIVDANYNFIYVNVGCQGRISDGGVFKSTGFQKLMENSTLNLPDKRALPGRDKLSPYVFVADDAFPLSPNIVT</sequence>
<accession>A0A8R2B2G1</accession>
<keyword evidence="5" id="KW-1185">Reference proteome</keyword>
<dbReference type="GeneID" id="103308209"/>
<evidence type="ECO:0000256" key="1">
    <source>
        <dbReference type="ARBA" id="ARBA00001968"/>
    </source>
</evidence>
<dbReference type="OrthoDB" id="6601814at2759"/>
<evidence type="ECO:0000259" key="3">
    <source>
        <dbReference type="Pfam" id="PF13359"/>
    </source>
</evidence>
<organism evidence="4 5">
    <name type="scientific">Acyrthosiphon pisum</name>
    <name type="common">Pea aphid</name>
    <dbReference type="NCBI Taxonomy" id="7029"/>
    <lineage>
        <taxon>Eukaryota</taxon>
        <taxon>Metazoa</taxon>
        <taxon>Ecdysozoa</taxon>
        <taxon>Arthropoda</taxon>
        <taxon>Hexapoda</taxon>
        <taxon>Insecta</taxon>
        <taxon>Pterygota</taxon>
        <taxon>Neoptera</taxon>
        <taxon>Paraneoptera</taxon>
        <taxon>Hemiptera</taxon>
        <taxon>Sternorrhyncha</taxon>
        <taxon>Aphidomorpha</taxon>
        <taxon>Aphidoidea</taxon>
        <taxon>Aphididae</taxon>
        <taxon>Macrosiphini</taxon>
        <taxon>Acyrthosiphon</taxon>
    </lineage>
</organism>
<evidence type="ECO:0000313" key="5">
    <source>
        <dbReference type="Proteomes" id="UP000007819"/>
    </source>
</evidence>
<dbReference type="Proteomes" id="UP000007819">
    <property type="component" value="Chromosome A1"/>
</dbReference>
<dbReference type="GO" id="GO:0046872">
    <property type="term" value="F:metal ion binding"/>
    <property type="evidence" value="ECO:0007669"/>
    <property type="project" value="UniProtKB-KW"/>
</dbReference>
<evidence type="ECO:0000256" key="2">
    <source>
        <dbReference type="ARBA" id="ARBA00022723"/>
    </source>
</evidence>
<dbReference type="AlphaFoldDB" id="A0A8R2B2G1"/>
<keyword evidence="2" id="KW-0479">Metal-binding</keyword>
<dbReference type="Pfam" id="PF13359">
    <property type="entry name" value="DDE_Tnp_4"/>
    <property type="match status" value="1"/>
</dbReference>
<reference evidence="4" key="2">
    <citation type="submission" date="2022-06" db="UniProtKB">
        <authorList>
            <consortium name="EnsemblMetazoa"/>
        </authorList>
    </citation>
    <scope>IDENTIFICATION</scope>
</reference>
<reference evidence="5" key="1">
    <citation type="submission" date="2010-06" db="EMBL/GenBank/DDBJ databases">
        <authorList>
            <person name="Jiang H."/>
            <person name="Abraham K."/>
            <person name="Ali S."/>
            <person name="Alsbrooks S.L."/>
            <person name="Anim B.N."/>
            <person name="Anosike U.S."/>
            <person name="Attaway T."/>
            <person name="Bandaranaike D.P."/>
            <person name="Battles P.K."/>
            <person name="Bell S.N."/>
            <person name="Bell A.V."/>
            <person name="Beltran B."/>
            <person name="Bickham C."/>
            <person name="Bustamante Y."/>
            <person name="Caleb T."/>
            <person name="Canada A."/>
            <person name="Cardenas V."/>
            <person name="Carter K."/>
            <person name="Chacko J."/>
            <person name="Chandrabose M.N."/>
            <person name="Chavez D."/>
            <person name="Chavez A."/>
            <person name="Chen L."/>
            <person name="Chu H.-S."/>
            <person name="Claassen K.J."/>
            <person name="Cockrell R."/>
            <person name="Collins M."/>
            <person name="Cooper J.A."/>
            <person name="Cree A."/>
            <person name="Curry S.M."/>
            <person name="Da Y."/>
            <person name="Dao M.D."/>
            <person name="Das B."/>
            <person name="Davila M.-L."/>
            <person name="Davy-Carroll L."/>
            <person name="Denson S."/>
            <person name="Dinh H."/>
            <person name="Ebong V.E."/>
            <person name="Edwards J.R."/>
            <person name="Egan A."/>
            <person name="El-Daye J."/>
            <person name="Escobedo L."/>
            <person name="Fernandez S."/>
            <person name="Fernando P.R."/>
            <person name="Flagg N."/>
            <person name="Forbes L.D."/>
            <person name="Fowler R.G."/>
            <person name="Fu Q."/>
            <person name="Gabisi R.A."/>
            <person name="Ganer J."/>
            <person name="Garbino Pronczuk A."/>
            <person name="Garcia R.M."/>
            <person name="Garner T."/>
            <person name="Garrett T.E."/>
            <person name="Gonzalez D.A."/>
            <person name="Hamid H."/>
            <person name="Hawkins E.S."/>
            <person name="Hirani K."/>
            <person name="Hogues M.E."/>
            <person name="Hollins B."/>
            <person name="Hsiao C.-H."/>
            <person name="Jabil R."/>
            <person name="James M.L."/>
            <person name="Jhangiani S.N."/>
            <person name="Johnson B."/>
            <person name="Johnson Q."/>
            <person name="Joshi V."/>
            <person name="Kalu J.B."/>
            <person name="Kam C."/>
            <person name="Kashfia A."/>
            <person name="Keebler J."/>
            <person name="Kisamo H."/>
            <person name="Kovar C.L."/>
            <person name="Lago L.A."/>
            <person name="Lai C.-Y."/>
            <person name="Laidlaw J."/>
            <person name="Lara F."/>
            <person name="Le T.-K."/>
            <person name="Lee S.L."/>
            <person name="Legall F.H."/>
            <person name="Lemon S.J."/>
            <person name="Lewis L.R."/>
            <person name="Li B."/>
            <person name="Liu Y."/>
            <person name="Liu Y.-S."/>
            <person name="Lopez J."/>
            <person name="Lozado R.J."/>
            <person name="Lu J."/>
            <person name="Madu R.C."/>
            <person name="Maheshwari M."/>
            <person name="Maheshwari R."/>
            <person name="Malloy K."/>
            <person name="Martinez E."/>
            <person name="Mathew T."/>
            <person name="Mercado I.C."/>
            <person name="Mercado C."/>
            <person name="Meyer B."/>
            <person name="Montgomery K."/>
            <person name="Morgan M.B."/>
            <person name="Munidasa M."/>
            <person name="Nazareth L.V."/>
            <person name="Nelson J."/>
            <person name="Ng B.M."/>
            <person name="Nguyen N.B."/>
            <person name="Nguyen P.Q."/>
            <person name="Nguyen T."/>
            <person name="Obregon M."/>
            <person name="Okwuonu G.O."/>
            <person name="Onwere C.G."/>
            <person name="Orozco G."/>
            <person name="Parra A."/>
            <person name="Patel S."/>
            <person name="Patil S."/>
            <person name="Perez A."/>
            <person name="Perez Y."/>
            <person name="Pham C."/>
            <person name="Primus E.L."/>
            <person name="Pu L.-L."/>
            <person name="Puazo M."/>
            <person name="Qin X."/>
            <person name="Quiroz J.B."/>
            <person name="Reese J."/>
            <person name="Richards S."/>
            <person name="Rives C.M."/>
            <person name="Robberts R."/>
            <person name="Ruiz S.J."/>
            <person name="Ruiz M.J."/>
            <person name="Santibanez J."/>
            <person name="Schneider B.W."/>
            <person name="Sisson I."/>
            <person name="Smith M."/>
            <person name="Sodergren E."/>
            <person name="Song X.-Z."/>
            <person name="Song B.B."/>
            <person name="Summersgill H."/>
            <person name="Thelus R."/>
            <person name="Thornton R.D."/>
            <person name="Trejos Z.Y."/>
            <person name="Usmani K."/>
            <person name="Vattathil S."/>
            <person name="Villasana D."/>
            <person name="Walker D.L."/>
            <person name="Wang S."/>
            <person name="Wang K."/>
            <person name="White C.S."/>
            <person name="Williams A.C."/>
            <person name="Williamson J."/>
            <person name="Wilson K."/>
            <person name="Woghiren I.O."/>
            <person name="Woodworth J.R."/>
            <person name="Worley K.C."/>
            <person name="Wright R.A."/>
            <person name="Wu W."/>
            <person name="Young L."/>
            <person name="Zhang L."/>
            <person name="Zhang J."/>
            <person name="Zhu Y."/>
            <person name="Muzny D.M."/>
            <person name="Weinstock G."/>
            <person name="Gibbs R.A."/>
        </authorList>
    </citation>
    <scope>NUCLEOTIDE SEQUENCE [LARGE SCALE GENOMIC DNA]</scope>
    <source>
        <strain evidence="5">LSR1</strain>
    </source>
</reference>
<dbReference type="RefSeq" id="XP_008179457.1">
    <property type="nucleotide sequence ID" value="XM_008181235.1"/>
</dbReference>
<evidence type="ECO:0000313" key="4">
    <source>
        <dbReference type="EnsemblMetazoa" id="XP_008179457.1"/>
    </source>
</evidence>
<dbReference type="InterPro" id="IPR027806">
    <property type="entry name" value="HARBI1_dom"/>
</dbReference>
<protein>
    <recommendedName>
        <fullName evidence="3">DDE Tnp4 domain-containing protein</fullName>
    </recommendedName>
</protein>
<comment type="cofactor">
    <cofactor evidence="1">
        <name>a divalent metal cation</name>
        <dbReference type="ChEBI" id="CHEBI:60240"/>
    </cofactor>
</comment>
<name>A0A8R2B2G1_ACYPI</name>
<dbReference type="KEGG" id="api:103308209"/>
<dbReference type="EnsemblMetazoa" id="XM_008181235.1">
    <property type="protein sequence ID" value="XP_008179457.1"/>
    <property type="gene ID" value="LOC103308209"/>
</dbReference>
<feature type="domain" description="DDE Tnp4" evidence="3">
    <location>
        <begin position="28"/>
        <end position="128"/>
    </location>
</feature>
<proteinExistence type="predicted"/>